<gene>
    <name evidence="2" type="ORF">TWF730_003626</name>
</gene>
<dbReference type="Proteomes" id="UP001373714">
    <property type="component" value="Unassembled WGS sequence"/>
</dbReference>
<evidence type="ECO:0000256" key="1">
    <source>
        <dbReference type="SAM" id="MobiDB-lite"/>
    </source>
</evidence>
<organism evidence="2 3">
    <name type="scientific">Orbilia blumenaviensis</name>
    <dbReference type="NCBI Taxonomy" id="1796055"/>
    <lineage>
        <taxon>Eukaryota</taxon>
        <taxon>Fungi</taxon>
        <taxon>Dikarya</taxon>
        <taxon>Ascomycota</taxon>
        <taxon>Pezizomycotina</taxon>
        <taxon>Orbiliomycetes</taxon>
        <taxon>Orbiliales</taxon>
        <taxon>Orbiliaceae</taxon>
        <taxon>Orbilia</taxon>
    </lineage>
</organism>
<accession>A0AAV9U730</accession>
<feature type="region of interest" description="Disordered" evidence="1">
    <location>
        <begin position="1"/>
        <end position="40"/>
    </location>
</feature>
<comment type="caution">
    <text evidence="2">The sequence shown here is derived from an EMBL/GenBank/DDBJ whole genome shotgun (WGS) entry which is preliminary data.</text>
</comment>
<keyword evidence="3" id="KW-1185">Reference proteome</keyword>
<dbReference type="EMBL" id="JAVHNS010000015">
    <property type="protein sequence ID" value="KAK6334412.1"/>
    <property type="molecule type" value="Genomic_DNA"/>
</dbReference>
<proteinExistence type="predicted"/>
<name>A0AAV9U730_9PEZI</name>
<protein>
    <submittedName>
        <fullName evidence="2">Uncharacterized protein</fullName>
    </submittedName>
</protein>
<evidence type="ECO:0000313" key="3">
    <source>
        <dbReference type="Proteomes" id="UP001373714"/>
    </source>
</evidence>
<reference evidence="2 3" key="1">
    <citation type="submission" date="2019-10" db="EMBL/GenBank/DDBJ databases">
        <authorList>
            <person name="Palmer J.M."/>
        </authorList>
    </citation>
    <scope>NUCLEOTIDE SEQUENCE [LARGE SCALE GENOMIC DNA]</scope>
    <source>
        <strain evidence="2 3">TWF730</strain>
    </source>
</reference>
<sequence>MSEGWGTAPKRRSRVKFDSSHNKSVRKRSPTPPPHFEEDHIDIAMGTGSRKYRSRRAEGHLLRWSVFRELIRTARANHPERTQICLTFEEVHPDGGVQVLNWIDGRDAIECVEDCVRTSTEFRMLTMFEAAATWGLTPLKKEILDIVRNKVKKRNIGDVRLFIEMMSGIYAVASKNDQDDVSDTINAALRAIPVGRWFYGIKKDNDPSFYRRLAGLAFRDISVVLLDTKLEIIVVACVANLLTENNRCYTGLVIPA</sequence>
<dbReference type="AlphaFoldDB" id="A0AAV9U730"/>
<evidence type="ECO:0000313" key="2">
    <source>
        <dbReference type="EMBL" id="KAK6334412.1"/>
    </source>
</evidence>